<keyword evidence="5" id="KW-0539">Nucleus</keyword>
<name>K3WN34_GLOUD</name>
<dbReference type="GO" id="GO:0005694">
    <property type="term" value="C:chromosome"/>
    <property type="evidence" value="ECO:0007669"/>
    <property type="project" value="UniProtKB-SubCell"/>
</dbReference>
<comment type="similarity">
    <text evidence="3">Belongs to the HPF1 family.</text>
</comment>
<dbReference type="Pfam" id="PF10228">
    <property type="entry name" value="HPF1"/>
    <property type="match status" value="2"/>
</dbReference>
<comment type="subcellular location">
    <subcellularLocation>
        <location evidence="2">Chromosome</location>
    </subcellularLocation>
    <subcellularLocation>
        <location evidence="1">Nucleus</location>
    </subcellularLocation>
</comment>
<evidence type="ECO:0000256" key="6">
    <source>
        <dbReference type="SAM" id="MobiDB-lite"/>
    </source>
</evidence>
<reference evidence="8" key="2">
    <citation type="submission" date="2010-04" db="EMBL/GenBank/DDBJ databases">
        <authorList>
            <person name="Buell R."/>
            <person name="Hamilton J."/>
            <person name="Hostetler J."/>
        </authorList>
    </citation>
    <scope>NUCLEOTIDE SEQUENCE [LARGE SCALE GENOMIC DNA]</scope>
    <source>
        <strain evidence="8">DAOM:BR144</strain>
    </source>
</reference>
<dbReference type="GO" id="GO:0005634">
    <property type="term" value="C:nucleus"/>
    <property type="evidence" value="ECO:0007669"/>
    <property type="project" value="UniProtKB-SubCell"/>
</dbReference>
<feature type="region of interest" description="Disordered" evidence="6">
    <location>
        <begin position="1"/>
        <end position="22"/>
    </location>
</feature>
<dbReference type="PANTHER" id="PTHR13386">
    <property type="entry name" value="HISTONE PARYLATION FACTOR 1"/>
    <property type="match status" value="1"/>
</dbReference>
<dbReference type="GO" id="GO:0042393">
    <property type="term" value="F:histone binding"/>
    <property type="evidence" value="ECO:0007669"/>
    <property type="project" value="InterPro"/>
</dbReference>
<protein>
    <submittedName>
        <fullName evidence="7">Uncharacterized protein</fullName>
    </submittedName>
</protein>
<dbReference type="Proteomes" id="UP000019132">
    <property type="component" value="Unassembled WGS sequence"/>
</dbReference>
<dbReference type="eggNOG" id="KOG3952">
    <property type="taxonomic scope" value="Eukaryota"/>
</dbReference>
<evidence type="ECO:0000313" key="8">
    <source>
        <dbReference type="Proteomes" id="UP000019132"/>
    </source>
</evidence>
<dbReference type="InterPro" id="IPR019361">
    <property type="entry name" value="HPF1"/>
</dbReference>
<dbReference type="EnsemblProtists" id="PYU1_T006376">
    <property type="protein sequence ID" value="PYU1_T006376"/>
    <property type="gene ID" value="PYU1_G006364"/>
</dbReference>
<evidence type="ECO:0000256" key="5">
    <source>
        <dbReference type="ARBA" id="ARBA00023242"/>
    </source>
</evidence>
<keyword evidence="4" id="KW-0158">Chromosome</keyword>
<evidence type="ECO:0000256" key="4">
    <source>
        <dbReference type="ARBA" id="ARBA00022454"/>
    </source>
</evidence>
<evidence type="ECO:0000256" key="3">
    <source>
        <dbReference type="ARBA" id="ARBA00010803"/>
    </source>
</evidence>
<evidence type="ECO:0000256" key="2">
    <source>
        <dbReference type="ARBA" id="ARBA00004286"/>
    </source>
</evidence>
<dbReference type="EMBL" id="GL376604">
    <property type="status" value="NOT_ANNOTATED_CDS"/>
    <property type="molecule type" value="Genomic_DNA"/>
</dbReference>
<dbReference type="AlphaFoldDB" id="K3WN34"/>
<reference evidence="8" key="1">
    <citation type="journal article" date="2010" name="Genome Biol.">
        <title>Genome sequence of the necrotrophic plant pathogen Pythium ultimum reveals original pathogenicity mechanisms and effector repertoire.</title>
        <authorList>
            <person name="Levesque C.A."/>
            <person name="Brouwer H."/>
            <person name="Cano L."/>
            <person name="Hamilton J.P."/>
            <person name="Holt C."/>
            <person name="Huitema E."/>
            <person name="Raffaele S."/>
            <person name="Robideau G.P."/>
            <person name="Thines M."/>
            <person name="Win J."/>
            <person name="Zerillo M.M."/>
            <person name="Beakes G.W."/>
            <person name="Boore J.L."/>
            <person name="Busam D."/>
            <person name="Dumas B."/>
            <person name="Ferriera S."/>
            <person name="Fuerstenberg S.I."/>
            <person name="Gachon C.M."/>
            <person name="Gaulin E."/>
            <person name="Govers F."/>
            <person name="Grenville-Briggs L."/>
            <person name="Horner N."/>
            <person name="Hostetler J."/>
            <person name="Jiang R.H."/>
            <person name="Johnson J."/>
            <person name="Krajaejun T."/>
            <person name="Lin H."/>
            <person name="Meijer H.J."/>
            <person name="Moore B."/>
            <person name="Morris P."/>
            <person name="Phuntmart V."/>
            <person name="Puiu D."/>
            <person name="Shetty J."/>
            <person name="Stajich J.E."/>
            <person name="Tripathy S."/>
            <person name="Wawra S."/>
            <person name="van West P."/>
            <person name="Whitty B.R."/>
            <person name="Coutinho P.M."/>
            <person name="Henrissat B."/>
            <person name="Martin F."/>
            <person name="Thomas P.D."/>
            <person name="Tyler B.M."/>
            <person name="De Vries R.P."/>
            <person name="Kamoun S."/>
            <person name="Yandell M."/>
            <person name="Tisserat N."/>
            <person name="Buell C.R."/>
        </authorList>
    </citation>
    <scope>NUCLEOTIDE SEQUENCE</scope>
    <source>
        <strain evidence="8">DAOM:BR144</strain>
    </source>
</reference>
<sequence>MARATRQRRANDDGADDTPPVKVARDAKPHALGCGIPPLQVPLAQRAQWDEFLRTKCLMRVGADFYDLFELACSISSEKPLETLGIQLCGPFDLLACAMHASDVTFSTPLFLHGRYFLDPPEVTTVLKDVKNGDVGAHWGYFRDTPEQTPAIAALARKRSNEATASSLHQFGVVVPYDAKKKTGFRELPVKGAQLEALIEQVRNGDDPSARKKLSGLITRATIATDECDFGTSLLLGLDLFTAGAALE</sequence>
<dbReference type="STRING" id="431595.K3WN34"/>
<reference evidence="7" key="3">
    <citation type="submission" date="2015-02" db="UniProtKB">
        <authorList>
            <consortium name="EnsemblProtists"/>
        </authorList>
    </citation>
    <scope>IDENTIFICATION</scope>
    <source>
        <strain evidence="7">DAOM BR144</strain>
    </source>
</reference>
<dbReference type="GO" id="GO:0072572">
    <property type="term" value="F:poly-ADP-D-ribose binding"/>
    <property type="evidence" value="ECO:0007669"/>
    <property type="project" value="TreeGrafter"/>
</dbReference>
<proteinExistence type="inferred from homology"/>
<dbReference type="HOGENOM" id="CLU_1122563_0_0_1"/>
<evidence type="ECO:0000256" key="1">
    <source>
        <dbReference type="ARBA" id="ARBA00004123"/>
    </source>
</evidence>
<organism evidence="7 8">
    <name type="scientific">Globisporangium ultimum (strain ATCC 200006 / CBS 805.95 / DAOM BR144)</name>
    <name type="common">Pythium ultimum</name>
    <dbReference type="NCBI Taxonomy" id="431595"/>
    <lineage>
        <taxon>Eukaryota</taxon>
        <taxon>Sar</taxon>
        <taxon>Stramenopiles</taxon>
        <taxon>Oomycota</taxon>
        <taxon>Peronosporomycetes</taxon>
        <taxon>Pythiales</taxon>
        <taxon>Pythiaceae</taxon>
        <taxon>Globisporangium</taxon>
    </lineage>
</organism>
<keyword evidence="8" id="KW-1185">Reference proteome</keyword>
<evidence type="ECO:0000313" key="7">
    <source>
        <dbReference type="EnsemblProtists" id="PYU1_T006376"/>
    </source>
</evidence>
<accession>K3WN34</accession>
<dbReference type="VEuPathDB" id="FungiDB:PYU1_G006364"/>
<dbReference type="GO" id="GO:0006974">
    <property type="term" value="P:DNA damage response"/>
    <property type="evidence" value="ECO:0007669"/>
    <property type="project" value="InterPro"/>
</dbReference>
<dbReference type="InParanoid" id="K3WN34"/>
<dbReference type="PANTHER" id="PTHR13386:SF1">
    <property type="entry name" value="HISTONE PARYLATION FACTOR 1"/>
    <property type="match status" value="1"/>
</dbReference>